<accession>A0A7J6VKP5</accession>
<dbReference type="EMBL" id="JABWDY010030339">
    <property type="protein sequence ID" value="KAF5185696.1"/>
    <property type="molecule type" value="Genomic_DNA"/>
</dbReference>
<gene>
    <name evidence="4" type="ORF">FRX31_024717</name>
</gene>
<dbReference type="InterPro" id="IPR000858">
    <property type="entry name" value="S_locus_glycoprot_dom"/>
</dbReference>
<dbReference type="OrthoDB" id="1910371at2759"/>
<keyword evidence="4" id="KW-0808">Transferase</keyword>
<sequence length="117" mass="13702">MTANYLYGFRLDEDRGATFFTYTMNNSSQTVRFRIRWDGREEQVLWDEGRKAWTTFWLQPTRDCEHYNRCGNFGICDNSKSPLCSCLRGFEPASRTDWDNGNWTDKLGEGGFGPVFK</sequence>
<comment type="caution">
    <text evidence="4">The sequence shown here is derived from an EMBL/GenBank/DDBJ whole genome shotgun (WGS) entry which is preliminary data.</text>
</comment>
<dbReference type="GO" id="GO:0048544">
    <property type="term" value="P:recognition of pollen"/>
    <property type="evidence" value="ECO:0007669"/>
    <property type="project" value="InterPro"/>
</dbReference>
<keyword evidence="5" id="KW-1185">Reference proteome</keyword>
<reference evidence="4 5" key="1">
    <citation type="submission" date="2020-06" db="EMBL/GenBank/DDBJ databases">
        <title>Transcriptomic and genomic resources for Thalictrum thalictroides and T. hernandezii: Facilitating candidate gene discovery in an emerging model plant lineage.</title>
        <authorList>
            <person name="Arias T."/>
            <person name="Riano-Pachon D.M."/>
            <person name="Di Stilio V.S."/>
        </authorList>
    </citation>
    <scope>NUCLEOTIDE SEQUENCE [LARGE SCALE GENOMIC DNA]</scope>
    <source>
        <strain evidence="5">cv. WT478/WT964</strain>
        <tissue evidence="4">Leaves</tissue>
    </source>
</reference>
<name>A0A7J6VKP5_THATH</name>
<keyword evidence="2" id="KW-1015">Disulfide bond</keyword>
<dbReference type="GO" id="GO:0016301">
    <property type="term" value="F:kinase activity"/>
    <property type="evidence" value="ECO:0007669"/>
    <property type="project" value="UniProtKB-KW"/>
</dbReference>
<dbReference type="GO" id="GO:0030246">
    <property type="term" value="F:carbohydrate binding"/>
    <property type="evidence" value="ECO:0007669"/>
    <property type="project" value="UniProtKB-KW"/>
</dbReference>
<keyword evidence="4" id="KW-0430">Lectin</keyword>
<feature type="non-terminal residue" evidence="4">
    <location>
        <position position="1"/>
    </location>
</feature>
<evidence type="ECO:0000256" key="2">
    <source>
        <dbReference type="ARBA" id="ARBA00023157"/>
    </source>
</evidence>
<keyword evidence="4" id="KW-0675">Receptor</keyword>
<protein>
    <submittedName>
        <fullName evidence="4">G-type lectin S-receptor-like serine/threonine-protein kinase</fullName>
    </submittedName>
</protein>
<keyword evidence="1" id="KW-0732">Signal</keyword>
<evidence type="ECO:0000259" key="3">
    <source>
        <dbReference type="Pfam" id="PF00954"/>
    </source>
</evidence>
<keyword evidence="4" id="KW-0418">Kinase</keyword>
<dbReference type="AlphaFoldDB" id="A0A7J6VKP5"/>
<dbReference type="Proteomes" id="UP000554482">
    <property type="component" value="Unassembled WGS sequence"/>
</dbReference>
<evidence type="ECO:0000313" key="4">
    <source>
        <dbReference type="EMBL" id="KAF5185696.1"/>
    </source>
</evidence>
<evidence type="ECO:0000313" key="5">
    <source>
        <dbReference type="Proteomes" id="UP000554482"/>
    </source>
</evidence>
<feature type="domain" description="S-locus glycoprotein" evidence="3">
    <location>
        <begin position="4"/>
        <end position="93"/>
    </location>
</feature>
<dbReference type="PANTHER" id="PTHR32444:SF242">
    <property type="entry name" value="G-TYPE LECTIN S-RECEPTOR-LIKE SERINE_THREONINE-PROTEIN KINASE RKS1"/>
    <property type="match status" value="1"/>
</dbReference>
<organism evidence="4 5">
    <name type="scientific">Thalictrum thalictroides</name>
    <name type="common">Rue-anemone</name>
    <name type="synonym">Anemone thalictroides</name>
    <dbReference type="NCBI Taxonomy" id="46969"/>
    <lineage>
        <taxon>Eukaryota</taxon>
        <taxon>Viridiplantae</taxon>
        <taxon>Streptophyta</taxon>
        <taxon>Embryophyta</taxon>
        <taxon>Tracheophyta</taxon>
        <taxon>Spermatophyta</taxon>
        <taxon>Magnoliopsida</taxon>
        <taxon>Ranunculales</taxon>
        <taxon>Ranunculaceae</taxon>
        <taxon>Thalictroideae</taxon>
        <taxon>Thalictrum</taxon>
    </lineage>
</organism>
<proteinExistence type="predicted"/>
<evidence type="ECO:0000256" key="1">
    <source>
        <dbReference type="ARBA" id="ARBA00022729"/>
    </source>
</evidence>
<dbReference type="PANTHER" id="PTHR32444">
    <property type="entry name" value="BULB-TYPE LECTIN DOMAIN-CONTAINING PROTEIN"/>
    <property type="match status" value="1"/>
</dbReference>
<dbReference type="Pfam" id="PF00954">
    <property type="entry name" value="S_locus_glycop"/>
    <property type="match status" value="1"/>
</dbReference>